<feature type="region of interest" description="Disordered" evidence="1">
    <location>
        <begin position="56"/>
        <end position="130"/>
    </location>
</feature>
<dbReference type="InParanoid" id="E3LMP9"/>
<dbReference type="GO" id="GO:0031533">
    <property type="term" value="C:mRNA capping enzyme complex"/>
    <property type="evidence" value="ECO:0007669"/>
    <property type="project" value="InterPro"/>
</dbReference>
<dbReference type="Proteomes" id="UP000008281">
    <property type="component" value="Unassembled WGS sequence"/>
</dbReference>
<feature type="compositionally biased region" description="Gly residues" evidence="1">
    <location>
        <begin position="68"/>
        <end position="81"/>
    </location>
</feature>
<evidence type="ECO:0000313" key="3">
    <source>
        <dbReference type="Proteomes" id="UP000008281"/>
    </source>
</evidence>
<dbReference type="AlphaFoldDB" id="E3LMP9"/>
<keyword evidence="3" id="KW-1185">Reference proteome</keyword>
<evidence type="ECO:0000313" key="2">
    <source>
        <dbReference type="EMBL" id="EFP02717.1"/>
    </source>
</evidence>
<feature type="compositionally biased region" description="Gly residues" evidence="1">
    <location>
        <begin position="90"/>
        <end position="112"/>
    </location>
</feature>
<dbReference type="EMBL" id="DS268411">
    <property type="protein sequence ID" value="EFP02717.1"/>
    <property type="molecule type" value="Genomic_DNA"/>
</dbReference>
<dbReference type="FunCoup" id="E3LMP9">
    <property type="interactions" value="1370"/>
</dbReference>
<dbReference type="STRING" id="31234.E3LMP9"/>
<protein>
    <submittedName>
        <fullName evidence="2">Uncharacterized protein</fullName>
    </submittedName>
</protein>
<dbReference type="HOGENOM" id="CLU_155420_0_0_1"/>
<gene>
    <name evidence="2" type="ORF">CRE_28170</name>
</gene>
<dbReference type="GO" id="GO:0003723">
    <property type="term" value="F:RNA binding"/>
    <property type="evidence" value="ECO:0007669"/>
    <property type="project" value="InterPro"/>
</dbReference>
<dbReference type="eggNOG" id="ENOG502T3ED">
    <property type="taxonomic scope" value="Eukaryota"/>
</dbReference>
<sequence length="130" mass="14872">MAENKNLEELFKDRYSEVRVWSIIKANCVNFQKDERYKTMADTGFEKVIVVHPWDPRRNNNYRNRGGFNSGGGRGDGGGGYRNQNRGGWAPRGGGYRGRGGGWQDRGGGWQDRGGQRQPWRGGDRRRQHD</sequence>
<organism evidence="3">
    <name type="scientific">Caenorhabditis remanei</name>
    <name type="common">Caenorhabditis vulgaris</name>
    <dbReference type="NCBI Taxonomy" id="31234"/>
    <lineage>
        <taxon>Eukaryota</taxon>
        <taxon>Metazoa</taxon>
        <taxon>Ecdysozoa</taxon>
        <taxon>Nematoda</taxon>
        <taxon>Chromadorea</taxon>
        <taxon>Rhabditida</taxon>
        <taxon>Rhabditina</taxon>
        <taxon>Rhabditomorpha</taxon>
        <taxon>Rhabditoidea</taxon>
        <taxon>Rhabditidae</taxon>
        <taxon>Peloderinae</taxon>
        <taxon>Caenorhabditis</taxon>
    </lineage>
</organism>
<dbReference type="OMA" id="NQNRGGW"/>
<reference evidence="2" key="1">
    <citation type="submission" date="2007-07" db="EMBL/GenBank/DDBJ databases">
        <title>PCAP assembly of the Caenorhabditis remanei genome.</title>
        <authorList>
            <consortium name="The Caenorhabditis remanei Sequencing Consortium"/>
            <person name="Wilson R.K."/>
        </authorList>
    </citation>
    <scope>NUCLEOTIDE SEQUENCE [LARGE SCALE GENOMIC DNA]</scope>
    <source>
        <strain evidence="2">PB4641</strain>
    </source>
</reference>
<dbReference type="GO" id="GO:0106005">
    <property type="term" value="P:RNA 5'-cap (guanine-N7)-methylation"/>
    <property type="evidence" value="ECO:0007669"/>
    <property type="project" value="InterPro"/>
</dbReference>
<name>E3LMP9_CAERE</name>
<proteinExistence type="predicted"/>
<accession>E3LMP9</accession>
<dbReference type="OrthoDB" id="5875297at2759"/>
<evidence type="ECO:0000256" key="1">
    <source>
        <dbReference type="SAM" id="MobiDB-lite"/>
    </source>
</evidence>